<evidence type="ECO:0000259" key="1">
    <source>
        <dbReference type="Pfam" id="PF13966"/>
    </source>
</evidence>
<protein>
    <recommendedName>
        <fullName evidence="1">Reverse transcriptase zinc-binding domain-containing protein</fullName>
    </recommendedName>
</protein>
<comment type="caution">
    <text evidence="2">The sequence shown here is derived from an EMBL/GenBank/DDBJ whole genome shotgun (WGS) entry which is preliminary data.</text>
</comment>
<dbReference type="AlphaFoldDB" id="A0AAV9KA59"/>
<evidence type="ECO:0000313" key="3">
    <source>
        <dbReference type="Proteomes" id="UP001311915"/>
    </source>
</evidence>
<name>A0AAV9KA59_9SOLN</name>
<dbReference type="PANTHER" id="PTHR33116:SF66">
    <property type="entry name" value="REVERSE TRANSCRIPTASE ZINC-BINDING DOMAIN-CONTAINING PROTEIN"/>
    <property type="match status" value="1"/>
</dbReference>
<dbReference type="PANTHER" id="PTHR33116">
    <property type="entry name" value="REVERSE TRANSCRIPTASE ZINC-BINDING DOMAIN-CONTAINING PROTEIN-RELATED-RELATED"/>
    <property type="match status" value="1"/>
</dbReference>
<sequence>MCVWNKAAKLKYLWDLSKKKDKLWIVWVHACYIKDRRPWEVQAKQAYWVVRKILQAGHWISEAGLQVTEVMEAETFTIKAMYKKRRGELSKVPWRRIICNKQGSPKWTFILYLAIQRRLYAKDRLDKWGINTDSICSLCKAEPETHQHLFFVCSVANVIWQKLLHWLSITRSSAGWNEEIEWATMHANRKTIQDEVYRMTLVADLYYIWQERNYRIFQQRERSIEEIIKQII</sequence>
<evidence type="ECO:0000313" key="2">
    <source>
        <dbReference type="EMBL" id="KAK4708987.1"/>
    </source>
</evidence>
<dbReference type="InterPro" id="IPR026960">
    <property type="entry name" value="RVT-Znf"/>
</dbReference>
<reference evidence="2 3" key="1">
    <citation type="submission" date="2023-10" db="EMBL/GenBank/DDBJ databases">
        <title>Genome-Wide Identification Analysis in wild type Solanum Pinnatisectum Reveals Some Genes Defensing Phytophthora Infestans.</title>
        <authorList>
            <person name="Sun C."/>
        </authorList>
    </citation>
    <scope>NUCLEOTIDE SEQUENCE [LARGE SCALE GENOMIC DNA]</scope>
    <source>
        <strain evidence="2">LQN</strain>
        <tissue evidence="2">Leaf</tissue>
    </source>
</reference>
<dbReference type="Pfam" id="PF13966">
    <property type="entry name" value="zf-RVT"/>
    <property type="match status" value="1"/>
</dbReference>
<gene>
    <name evidence="2" type="ORF">R3W88_029912</name>
</gene>
<dbReference type="EMBL" id="JAWPEI010000012">
    <property type="protein sequence ID" value="KAK4708987.1"/>
    <property type="molecule type" value="Genomic_DNA"/>
</dbReference>
<organism evidence="2 3">
    <name type="scientific">Solanum pinnatisectum</name>
    <name type="common">tansyleaf nightshade</name>
    <dbReference type="NCBI Taxonomy" id="50273"/>
    <lineage>
        <taxon>Eukaryota</taxon>
        <taxon>Viridiplantae</taxon>
        <taxon>Streptophyta</taxon>
        <taxon>Embryophyta</taxon>
        <taxon>Tracheophyta</taxon>
        <taxon>Spermatophyta</taxon>
        <taxon>Magnoliopsida</taxon>
        <taxon>eudicotyledons</taxon>
        <taxon>Gunneridae</taxon>
        <taxon>Pentapetalae</taxon>
        <taxon>asterids</taxon>
        <taxon>lamiids</taxon>
        <taxon>Solanales</taxon>
        <taxon>Solanaceae</taxon>
        <taxon>Solanoideae</taxon>
        <taxon>Solaneae</taxon>
        <taxon>Solanum</taxon>
    </lineage>
</organism>
<feature type="domain" description="Reverse transcriptase zinc-binding" evidence="1">
    <location>
        <begin position="76"/>
        <end position="160"/>
    </location>
</feature>
<proteinExistence type="predicted"/>
<accession>A0AAV9KA59</accession>
<keyword evidence="3" id="KW-1185">Reference proteome</keyword>
<dbReference type="Proteomes" id="UP001311915">
    <property type="component" value="Unassembled WGS sequence"/>
</dbReference>